<sequence>MPIVLMVLVLWNAATFLMMYIDKRKARRHCRRIPEATLFTAAALGGSLGVWAGMYAFRHKTLHRSFTWGIPAILLVQLLLVYALWRVLGPLF</sequence>
<evidence type="ECO:0000313" key="3">
    <source>
        <dbReference type="Proteomes" id="UP000886874"/>
    </source>
</evidence>
<keyword evidence="1" id="KW-1133">Transmembrane helix</keyword>
<reference evidence="2" key="1">
    <citation type="submission" date="2020-10" db="EMBL/GenBank/DDBJ databases">
        <authorList>
            <person name="Gilroy R."/>
        </authorList>
    </citation>
    <scope>NUCLEOTIDE SEQUENCE</scope>
    <source>
        <strain evidence="2">ChiSjej2B20-13462</strain>
    </source>
</reference>
<dbReference type="Pfam" id="PF06961">
    <property type="entry name" value="DUF1294"/>
    <property type="match status" value="1"/>
</dbReference>
<evidence type="ECO:0000256" key="1">
    <source>
        <dbReference type="SAM" id="Phobius"/>
    </source>
</evidence>
<feature type="transmembrane region" description="Helical" evidence="1">
    <location>
        <begin position="33"/>
        <end position="54"/>
    </location>
</feature>
<feature type="transmembrane region" description="Helical" evidence="1">
    <location>
        <begin position="6"/>
        <end position="21"/>
    </location>
</feature>
<dbReference type="InterPro" id="IPR010718">
    <property type="entry name" value="DUF1294"/>
</dbReference>
<gene>
    <name evidence="2" type="ORF">IAA67_04715</name>
</gene>
<dbReference type="EMBL" id="DVFN01000068">
    <property type="protein sequence ID" value="HIQ69617.1"/>
    <property type="molecule type" value="Genomic_DNA"/>
</dbReference>
<feature type="transmembrane region" description="Helical" evidence="1">
    <location>
        <begin position="66"/>
        <end position="85"/>
    </location>
</feature>
<dbReference type="Proteomes" id="UP000886874">
    <property type="component" value="Unassembled WGS sequence"/>
</dbReference>
<accession>A0A9D0Z5J9</accession>
<evidence type="ECO:0000313" key="2">
    <source>
        <dbReference type="EMBL" id="HIQ69617.1"/>
    </source>
</evidence>
<keyword evidence="1" id="KW-0812">Transmembrane</keyword>
<dbReference type="AlphaFoldDB" id="A0A9D0Z5J9"/>
<comment type="caution">
    <text evidence="2">The sequence shown here is derived from an EMBL/GenBank/DDBJ whole genome shotgun (WGS) entry which is preliminary data.</text>
</comment>
<proteinExistence type="predicted"/>
<keyword evidence="1" id="KW-0472">Membrane</keyword>
<organism evidence="2 3">
    <name type="scientific">Candidatus Avoscillospira stercorigallinarum</name>
    <dbReference type="NCBI Taxonomy" id="2840708"/>
    <lineage>
        <taxon>Bacteria</taxon>
        <taxon>Bacillati</taxon>
        <taxon>Bacillota</taxon>
        <taxon>Clostridia</taxon>
        <taxon>Eubacteriales</taxon>
        <taxon>Oscillospiraceae</taxon>
        <taxon>Oscillospiraceae incertae sedis</taxon>
        <taxon>Candidatus Avoscillospira</taxon>
    </lineage>
</organism>
<reference evidence="2" key="2">
    <citation type="journal article" date="2021" name="PeerJ">
        <title>Extensive microbial diversity within the chicken gut microbiome revealed by metagenomics and culture.</title>
        <authorList>
            <person name="Gilroy R."/>
            <person name="Ravi A."/>
            <person name="Getino M."/>
            <person name="Pursley I."/>
            <person name="Horton D.L."/>
            <person name="Alikhan N.F."/>
            <person name="Baker D."/>
            <person name="Gharbi K."/>
            <person name="Hall N."/>
            <person name="Watson M."/>
            <person name="Adriaenssens E.M."/>
            <person name="Foster-Nyarko E."/>
            <person name="Jarju S."/>
            <person name="Secka A."/>
            <person name="Antonio M."/>
            <person name="Oren A."/>
            <person name="Chaudhuri R.R."/>
            <person name="La Ragione R."/>
            <person name="Hildebrand F."/>
            <person name="Pallen M.J."/>
        </authorList>
    </citation>
    <scope>NUCLEOTIDE SEQUENCE</scope>
    <source>
        <strain evidence="2">ChiSjej2B20-13462</strain>
    </source>
</reference>
<protein>
    <submittedName>
        <fullName evidence="2">DUF1294 domain-containing protein</fullName>
    </submittedName>
</protein>
<name>A0A9D0Z5J9_9FIRM</name>